<dbReference type="Proteomes" id="UP000258309">
    <property type="component" value="Unassembled WGS sequence"/>
</dbReference>
<keyword evidence="2" id="KW-1185">Reference proteome</keyword>
<protein>
    <submittedName>
        <fullName evidence="1">Uncharacterized protein</fullName>
    </submittedName>
</protein>
<evidence type="ECO:0000313" key="2">
    <source>
        <dbReference type="Proteomes" id="UP000258309"/>
    </source>
</evidence>
<reference evidence="1 2" key="1">
    <citation type="submission" date="2018-05" db="EMBL/GenBank/DDBJ databases">
        <title>Draft genome sequence of Scytalidium lignicola DSM 105466, a ubiquitous saprotrophic fungus.</title>
        <authorList>
            <person name="Buettner E."/>
            <person name="Gebauer A.M."/>
            <person name="Hofrichter M."/>
            <person name="Liers C."/>
            <person name="Kellner H."/>
        </authorList>
    </citation>
    <scope>NUCLEOTIDE SEQUENCE [LARGE SCALE GENOMIC DNA]</scope>
    <source>
        <strain evidence="1 2">DSM 105466</strain>
    </source>
</reference>
<proteinExistence type="predicted"/>
<comment type="caution">
    <text evidence="1">The sequence shown here is derived from an EMBL/GenBank/DDBJ whole genome shotgun (WGS) entry which is preliminary data.</text>
</comment>
<name>A0A3E2HLD5_SCYLI</name>
<accession>A0A3E2HLD5</accession>
<gene>
    <name evidence="1" type="ORF">B7463_g2138</name>
</gene>
<evidence type="ECO:0000313" key="1">
    <source>
        <dbReference type="EMBL" id="RFU34209.1"/>
    </source>
</evidence>
<sequence length="234" mass="25421">MPAAGGPGYDRPTVLLLQRCTATVCSALLGWGAAARSAQRAMSAAVVPAPAPPPATRPVNPTIKSIDQSYVVFVPQRGTTWQAIRKGEDESASSDQQQVVGTASVTVANLGKFSTRFCCNPEEGRRSIGPAAQSNFHMANSRTRRTCRRVVERRALTGLIRARACIGVSQLPQISFSRLRPQRLARTSPRFGSRQPVDQGFSATKQFFGQPSYLAIHYYDIALKSLYLNSPVEI</sequence>
<feature type="non-terminal residue" evidence="1">
    <location>
        <position position="1"/>
    </location>
</feature>
<organism evidence="1 2">
    <name type="scientific">Scytalidium lignicola</name>
    <name type="common">Hyphomycete</name>
    <dbReference type="NCBI Taxonomy" id="5539"/>
    <lineage>
        <taxon>Eukaryota</taxon>
        <taxon>Fungi</taxon>
        <taxon>Dikarya</taxon>
        <taxon>Ascomycota</taxon>
        <taxon>Pezizomycotina</taxon>
        <taxon>Leotiomycetes</taxon>
        <taxon>Leotiomycetes incertae sedis</taxon>
        <taxon>Scytalidium</taxon>
    </lineage>
</organism>
<dbReference type="AlphaFoldDB" id="A0A3E2HLD5"/>
<dbReference type="EMBL" id="NCSJ02000024">
    <property type="protein sequence ID" value="RFU34209.1"/>
    <property type="molecule type" value="Genomic_DNA"/>
</dbReference>
<feature type="non-terminal residue" evidence="1">
    <location>
        <position position="234"/>
    </location>
</feature>